<dbReference type="AlphaFoldDB" id="A0A7H0EZK9"/>
<dbReference type="Proteomes" id="UP000516013">
    <property type="component" value="Chromosome"/>
</dbReference>
<dbReference type="KEGG" id="ccur:IAR63_15515"/>
<evidence type="ECO:0000313" key="2">
    <source>
        <dbReference type="Proteomes" id="UP000516013"/>
    </source>
</evidence>
<organism evidence="1 2">
    <name type="scientific">Cylindrospermopsis curvispora GIHE-G1</name>
    <dbReference type="NCBI Taxonomy" id="2666332"/>
    <lineage>
        <taxon>Bacteria</taxon>
        <taxon>Bacillati</taxon>
        <taxon>Cyanobacteriota</taxon>
        <taxon>Cyanophyceae</taxon>
        <taxon>Nostocales</taxon>
        <taxon>Aphanizomenonaceae</taxon>
        <taxon>Cylindrospermopsis</taxon>
    </lineage>
</organism>
<dbReference type="RefSeq" id="WP_187705893.1">
    <property type="nucleotide sequence ID" value="NZ_CP060822.1"/>
</dbReference>
<dbReference type="InterPro" id="IPR014951">
    <property type="entry name" value="DUF1822"/>
</dbReference>
<reference evidence="1 2" key="1">
    <citation type="submission" date="2020-08" db="EMBL/GenBank/DDBJ databases">
        <title>Complete genome sequence of Raphidiopsis curvispora isolated from drinking water reservoir in South Korea.</title>
        <authorList>
            <person name="Jeong J."/>
        </authorList>
    </citation>
    <scope>NUCLEOTIDE SEQUENCE [LARGE SCALE GENOMIC DNA]</scope>
    <source>
        <strain evidence="1 2">GIHE-G1</strain>
    </source>
</reference>
<dbReference type="EMBL" id="CP060822">
    <property type="protein sequence ID" value="QNP29225.1"/>
    <property type="molecule type" value="Genomic_DNA"/>
</dbReference>
<proteinExistence type="predicted"/>
<protein>
    <submittedName>
        <fullName evidence="1">DUF1822 family protein</fullName>
    </submittedName>
</protein>
<name>A0A7H0EZK9_9CYAN</name>
<keyword evidence="2" id="KW-1185">Reference proteome</keyword>
<accession>A0A7H0EZK9</accession>
<gene>
    <name evidence="1" type="ORF">IAR63_15515</name>
</gene>
<dbReference type="Pfam" id="PF08852">
    <property type="entry name" value="DUF1822"/>
    <property type="match status" value="1"/>
</dbReference>
<sequence length="197" mass="22956">MLKSITINFTKEDHEQAESAAKKEISQPRIEQQYRNILALLAGKTFLHTLGFESKLDSSLFDSSLEPEFSNSQNLYLPNFNKFLQCYPISRWHDNFNFVLPNHPPQLGHLFIEIDTPYTTAEIIGFLPKITSFELNRSTLKRIDLLLEDIILHSGKIPTVKTPVLRDWLDGLFKDWHQEPELLERIKYLIDLISDED</sequence>
<evidence type="ECO:0000313" key="1">
    <source>
        <dbReference type="EMBL" id="QNP29225.1"/>
    </source>
</evidence>